<accession>A0A2P5AW60</accession>
<keyword evidence="3" id="KW-1185">Reference proteome</keyword>
<sequence>MRRRLLNSVAVDRAIQGKSGLLPRNCPMKCLAECSPTLGQLVESLEQRRRQLAQGRSPSCKESSLPTSRIGCFETWFRIQFPVWLHHQCMPKPGALFSWWASLVPAESSGCSLELLPKQINIVELLIVLIGIDDVTLVLPFLLYSF</sequence>
<protein>
    <submittedName>
        <fullName evidence="2">Uncharacterized protein</fullName>
    </submittedName>
</protein>
<evidence type="ECO:0000256" key="1">
    <source>
        <dbReference type="SAM" id="Phobius"/>
    </source>
</evidence>
<dbReference type="EMBL" id="JXTB01000432">
    <property type="protein sequence ID" value="PON40765.1"/>
    <property type="molecule type" value="Genomic_DNA"/>
</dbReference>
<name>A0A2P5AW60_PARAD</name>
<keyword evidence="1" id="KW-0472">Membrane</keyword>
<gene>
    <name evidence="2" type="ORF">PanWU01x14_294560</name>
</gene>
<evidence type="ECO:0000313" key="2">
    <source>
        <dbReference type="EMBL" id="PON40765.1"/>
    </source>
</evidence>
<evidence type="ECO:0000313" key="3">
    <source>
        <dbReference type="Proteomes" id="UP000237105"/>
    </source>
</evidence>
<comment type="caution">
    <text evidence="2">The sequence shown here is derived from an EMBL/GenBank/DDBJ whole genome shotgun (WGS) entry which is preliminary data.</text>
</comment>
<keyword evidence="1" id="KW-0812">Transmembrane</keyword>
<dbReference type="Proteomes" id="UP000237105">
    <property type="component" value="Unassembled WGS sequence"/>
</dbReference>
<proteinExistence type="predicted"/>
<feature type="transmembrane region" description="Helical" evidence="1">
    <location>
        <begin position="122"/>
        <end position="144"/>
    </location>
</feature>
<keyword evidence="1" id="KW-1133">Transmembrane helix</keyword>
<organism evidence="2 3">
    <name type="scientific">Parasponia andersonii</name>
    <name type="common">Sponia andersonii</name>
    <dbReference type="NCBI Taxonomy" id="3476"/>
    <lineage>
        <taxon>Eukaryota</taxon>
        <taxon>Viridiplantae</taxon>
        <taxon>Streptophyta</taxon>
        <taxon>Embryophyta</taxon>
        <taxon>Tracheophyta</taxon>
        <taxon>Spermatophyta</taxon>
        <taxon>Magnoliopsida</taxon>
        <taxon>eudicotyledons</taxon>
        <taxon>Gunneridae</taxon>
        <taxon>Pentapetalae</taxon>
        <taxon>rosids</taxon>
        <taxon>fabids</taxon>
        <taxon>Rosales</taxon>
        <taxon>Cannabaceae</taxon>
        <taxon>Parasponia</taxon>
    </lineage>
</organism>
<reference evidence="3" key="1">
    <citation type="submission" date="2016-06" db="EMBL/GenBank/DDBJ databases">
        <title>Parallel loss of symbiosis genes in relatives of nitrogen-fixing non-legume Parasponia.</title>
        <authorList>
            <person name="Van Velzen R."/>
            <person name="Holmer R."/>
            <person name="Bu F."/>
            <person name="Rutten L."/>
            <person name="Van Zeijl A."/>
            <person name="Liu W."/>
            <person name="Santuari L."/>
            <person name="Cao Q."/>
            <person name="Sharma T."/>
            <person name="Shen D."/>
            <person name="Roswanjaya Y."/>
            <person name="Wardhani T."/>
            <person name="Kalhor M.S."/>
            <person name="Jansen J."/>
            <person name="Van den Hoogen J."/>
            <person name="Gungor B."/>
            <person name="Hartog M."/>
            <person name="Hontelez J."/>
            <person name="Verver J."/>
            <person name="Yang W.-C."/>
            <person name="Schijlen E."/>
            <person name="Repin R."/>
            <person name="Schilthuizen M."/>
            <person name="Schranz E."/>
            <person name="Heidstra R."/>
            <person name="Miyata K."/>
            <person name="Fedorova E."/>
            <person name="Kohlen W."/>
            <person name="Bisseling T."/>
            <person name="Smit S."/>
            <person name="Geurts R."/>
        </authorList>
    </citation>
    <scope>NUCLEOTIDE SEQUENCE [LARGE SCALE GENOMIC DNA]</scope>
    <source>
        <strain evidence="3">cv. WU1-14</strain>
    </source>
</reference>
<dbReference type="AlphaFoldDB" id="A0A2P5AW60"/>
<dbReference type="OrthoDB" id="10279827at2759"/>